<keyword evidence="2" id="KW-1185">Reference proteome</keyword>
<sequence length="580" mass="65888">MVPIKKHLGYLISCTKYVRDMGTRKRLLEAKILGVENHVTRNKSNNLEVPTEVEGWLEEVAKINAQVESIPSDIGSCFNIKLRHKLGRRAFKINEEINRVIEENSTIIWTDHPIPLGKVDFMKASTSTPSETLVDNENGGVDAIKLPALKFLFLGYLPKLMTLCNDVNAIELPRLDELILKSLPNFTSIYANGKSGDVSTMQPLLNKEVVISQLKKLEIDEMEKLTEIWPSDTEEVGLSELRVITVERCDSVVNLFPSNPMSLLHHLEELTVGDCGSIDVIFNIDLERVGEIEKSSICLRKIHVHGLRKLKELWKIKGAYKSELLICCVEHLQIEDCMRFRNIFTLTISEINVISNEEMAEVGDSISNVVVPYYLIHNLHHLHTIFIENCNQVDVVFEIDITSSSKLETTQQPLKDLKLKNMECMSHVWKCYWNKFLIPHKQQPEGSSSSFHNLTTIELHRCKNVKYLFSPLMAKILSNLKDVTISSCDVIEEVVSSRDADEDEDEEMTSFRSTNTSTNLFPHLDILCLWDLPNLKHIGGGEISFGNTNTTTSIHDQFKFSQESLVLNVALTTFRTHSLV</sequence>
<name>A0ACB9DGK4_ARCLA</name>
<evidence type="ECO:0000313" key="1">
    <source>
        <dbReference type="EMBL" id="KAI3745596.1"/>
    </source>
</evidence>
<protein>
    <submittedName>
        <fullName evidence="1">Uncharacterized protein</fullName>
    </submittedName>
</protein>
<proteinExistence type="predicted"/>
<accession>A0ACB9DGK4</accession>
<reference evidence="2" key="1">
    <citation type="journal article" date="2022" name="Mol. Ecol. Resour.">
        <title>The genomes of chicory, endive, great burdock and yacon provide insights into Asteraceae palaeo-polyploidization history and plant inulin production.</title>
        <authorList>
            <person name="Fan W."/>
            <person name="Wang S."/>
            <person name="Wang H."/>
            <person name="Wang A."/>
            <person name="Jiang F."/>
            <person name="Liu H."/>
            <person name="Zhao H."/>
            <person name="Xu D."/>
            <person name="Zhang Y."/>
        </authorList>
    </citation>
    <scope>NUCLEOTIDE SEQUENCE [LARGE SCALE GENOMIC DNA]</scope>
    <source>
        <strain evidence="2">cv. Niubang</strain>
    </source>
</reference>
<evidence type="ECO:0000313" key="2">
    <source>
        <dbReference type="Proteomes" id="UP001055879"/>
    </source>
</evidence>
<dbReference type="EMBL" id="CM042049">
    <property type="protein sequence ID" value="KAI3745596.1"/>
    <property type="molecule type" value="Genomic_DNA"/>
</dbReference>
<reference evidence="1 2" key="2">
    <citation type="journal article" date="2022" name="Mol. Ecol. Resour.">
        <title>The genomes of chicory, endive, great burdock and yacon provide insights into Asteraceae paleo-polyploidization history and plant inulin production.</title>
        <authorList>
            <person name="Fan W."/>
            <person name="Wang S."/>
            <person name="Wang H."/>
            <person name="Wang A."/>
            <person name="Jiang F."/>
            <person name="Liu H."/>
            <person name="Zhao H."/>
            <person name="Xu D."/>
            <person name="Zhang Y."/>
        </authorList>
    </citation>
    <scope>NUCLEOTIDE SEQUENCE [LARGE SCALE GENOMIC DNA]</scope>
    <source>
        <strain evidence="2">cv. Niubang</strain>
    </source>
</reference>
<comment type="caution">
    <text evidence="1">The sequence shown here is derived from an EMBL/GenBank/DDBJ whole genome shotgun (WGS) entry which is preliminary data.</text>
</comment>
<dbReference type="Proteomes" id="UP001055879">
    <property type="component" value="Linkage Group LG03"/>
</dbReference>
<gene>
    <name evidence="1" type="ORF">L6452_07997</name>
</gene>
<organism evidence="1 2">
    <name type="scientific">Arctium lappa</name>
    <name type="common">Greater burdock</name>
    <name type="synonym">Lappa major</name>
    <dbReference type="NCBI Taxonomy" id="4217"/>
    <lineage>
        <taxon>Eukaryota</taxon>
        <taxon>Viridiplantae</taxon>
        <taxon>Streptophyta</taxon>
        <taxon>Embryophyta</taxon>
        <taxon>Tracheophyta</taxon>
        <taxon>Spermatophyta</taxon>
        <taxon>Magnoliopsida</taxon>
        <taxon>eudicotyledons</taxon>
        <taxon>Gunneridae</taxon>
        <taxon>Pentapetalae</taxon>
        <taxon>asterids</taxon>
        <taxon>campanulids</taxon>
        <taxon>Asterales</taxon>
        <taxon>Asteraceae</taxon>
        <taxon>Carduoideae</taxon>
        <taxon>Cardueae</taxon>
        <taxon>Arctiinae</taxon>
        <taxon>Arctium</taxon>
    </lineage>
</organism>